<proteinExistence type="predicted"/>
<dbReference type="Pfam" id="PF10551">
    <property type="entry name" value="MULE"/>
    <property type="match status" value="1"/>
</dbReference>
<protein>
    <submittedName>
        <fullName evidence="2">Uncharacterized protein LOC114342346 isoform X1</fullName>
    </submittedName>
</protein>
<dbReference type="AlphaFoldDB" id="A0A6P7GU82"/>
<organism evidence="2">
    <name type="scientific">Diabrotica virgifera virgifera</name>
    <name type="common">western corn rootworm</name>
    <dbReference type="NCBI Taxonomy" id="50390"/>
    <lineage>
        <taxon>Eukaryota</taxon>
        <taxon>Metazoa</taxon>
        <taxon>Ecdysozoa</taxon>
        <taxon>Arthropoda</taxon>
        <taxon>Hexapoda</taxon>
        <taxon>Insecta</taxon>
        <taxon>Pterygota</taxon>
        <taxon>Neoptera</taxon>
        <taxon>Endopterygota</taxon>
        <taxon>Coleoptera</taxon>
        <taxon>Polyphaga</taxon>
        <taxon>Cucujiformia</taxon>
        <taxon>Chrysomeloidea</taxon>
        <taxon>Chrysomelidae</taxon>
        <taxon>Galerucinae</taxon>
        <taxon>Diabroticina</taxon>
        <taxon>Diabroticites</taxon>
        <taxon>Diabrotica</taxon>
    </lineage>
</organism>
<dbReference type="RefSeq" id="XP_028148948.1">
    <property type="nucleotide sequence ID" value="XM_028293147.1"/>
</dbReference>
<dbReference type="InterPro" id="IPR018289">
    <property type="entry name" value="MULE_transposase_dom"/>
</dbReference>
<dbReference type="Gene3D" id="2.20.25.240">
    <property type="match status" value="1"/>
</dbReference>
<evidence type="ECO:0000259" key="1">
    <source>
        <dbReference type="Pfam" id="PF10551"/>
    </source>
</evidence>
<reference evidence="2" key="1">
    <citation type="submission" date="2025-08" db="UniProtKB">
        <authorList>
            <consortium name="RefSeq"/>
        </authorList>
    </citation>
    <scope>IDENTIFICATION</scope>
    <source>
        <tissue evidence="2">Whole insect</tissue>
    </source>
</reference>
<sequence length="343" mass="38412">MEVAGVQDKVVVHPTVLEGTKKPTLDIDGFLLYYHKDIQSGAGKAYRCDNYRQGCRVRVHQSGQHYEQFGGDHHHVRPESKGSRKRVCSTEVTVAKRSMLLTTNAVLTETEATLGRETTATGMVSTESEKRTMRRDHQRLYSAIIMGDISKATAFTIPPALQVNKRDERLLLSDTRIGDGEGSKRLVIFGSPLALQILVKCRTWLMDGTFKSCPEIFTQIYTIHGVVIDRKSLPLIFAYLPAKNQLTYKTLLQTVKENLPLPQPNAPEEVFPQYIITDFEKAAINAIRDVSPEPKLGLFVSLETVDLSPSPVHATSINAVSYIHTLYNRKPFIPEGVEVYKLS</sequence>
<accession>A0A6P7GU82</accession>
<feature type="domain" description="MULE transposase" evidence="1">
    <location>
        <begin position="204"/>
        <end position="294"/>
    </location>
</feature>
<dbReference type="InParanoid" id="A0A6P7GU82"/>
<name>A0A6P7GU82_DIAVI</name>
<gene>
    <name evidence="2" type="primary">LOC114342346</name>
</gene>
<evidence type="ECO:0000313" key="2">
    <source>
        <dbReference type="RefSeq" id="XP_028148948.1"/>
    </source>
</evidence>